<feature type="compositionally biased region" description="Polar residues" evidence="1">
    <location>
        <begin position="270"/>
        <end position="284"/>
    </location>
</feature>
<feature type="compositionally biased region" description="Basic and acidic residues" evidence="1">
    <location>
        <begin position="10"/>
        <end position="25"/>
    </location>
</feature>
<feature type="region of interest" description="Disordered" evidence="1">
    <location>
        <begin position="262"/>
        <end position="359"/>
    </location>
</feature>
<feature type="compositionally biased region" description="Low complexity" evidence="1">
    <location>
        <begin position="28"/>
        <end position="38"/>
    </location>
</feature>
<feature type="compositionally biased region" description="Polar residues" evidence="1">
    <location>
        <begin position="119"/>
        <end position="134"/>
    </location>
</feature>
<sequence>MQPSLNHSSRAREGSSPRTTDHMDQPARISRSLSGISRLRSDESWIEVSSQPSSSSLSSAAADDTNPNGLRLQLDQHGRRRRRLVRNSILPPGAPVRSLSAAGSSQEEYEESESESDRIMTSSNEALEHNTSNRISPAAPASIASEETSSNNAEDKDGDDDDENSTALGVLTNEPVFTPQPNAFSHPPQSYTTRYTRSLETRTSYFPTQRTSPHRRPAPSYQSRARTSHTPYNMIAPSHTADHDAALRASLSTLLSCAAAARGLPKREGSSTQQETNRGSNRIEPTTLRLVPESAITGEASPPALPPHPSVRRRNSATSLSSSDKGKRKASTSKDRNRDVRSKKRRANSPGRDTNTPQVSPTLMTWVVSAGVVVLFSAISFSAGYAIGREVGRVETGTMNAKDGIVCGKEVGRGLRRLRWGGSSVSVVRV</sequence>
<evidence type="ECO:0000313" key="4">
    <source>
        <dbReference type="Proteomes" id="UP001590951"/>
    </source>
</evidence>
<dbReference type="Proteomes" id="UP001590951">
    <property type="component" value="Unassembled WGS sequence"/>
</dbReference>
<dbReference type="EMBL" id="JBHFEH010000038">
    <property type="protein sequence ID" value="KAL2051188.1"/>
    <property type="molecule type" value="Genomic_DNA"/>
</dbReference>
<evidence type="ECO:0000313" key="3">
    <source>
        <dbReference type="EMBL" id="KAL2051188.1"/>
    </source>
</evidence>
<organism evidence="3 4">
    <name type="scientific">Lepraria finkii</name>
    <dbReference type="NCBI Taxonomy" id="1340010"/>
    <lineage>
        <taxon>Eukaryota</taxon>
        <taxon>Fungi</taxon>
        <taxon>Dikarya</taxon>
        <taxon>Ascomycota</taxon>
        <taxon>Pezizomycotina</taxon>
        <taxon>Lecanoromycetes</taxon>
        <taxon>OSLEUM clade</taxon>
        <taxon>Lecanoromycetidae</taxon>
        <taxon>Lecanorales</taxon>
        <taxon>Lecanorineae</taxon>
        <taxon>Stereocaulaceae</taxon>
        <taxon>Lepraria</taxon>
    </lineage>
</organism>
<evidence type="ECO:0000256" key="1">
    <source>
        <dbReference type="SAM" id="MobiDB-lite"/>
    </source>
</evidence>
<feature type="compositionally biased region" description="Polar residues" evidence="1">
    <location>
        <begin position="202"/>
        <end position="211"/>
    </location>
</feature>
<keyword evidence="2" id="KW-0472">Membrane</keyword>
<proteinExistence type="predicted"/>
<keyword evidence="2" id="KW-0812">Transmembrane</keyword>
<feature type="region of interest" description="Disordered" evidence="1">
    <location>
        <begin position="1"/>
        <end position="167"/>
    </location>
</feature>
<gene>
    <name evidence="3" type="ORF">ABVK25_008617</name>
</gene>
<reference evidence="3 4" key="1">
    <citation type="submission" date="2024-09" db="EMBL/GenBank/DDBJ databases">
        <title>Rethinking Asexuality: The Enigmatic Case of Functional Sexual Genes in Lepraria (Stereocaulaceae).</title>
        <authorList>
            <person name="Doellman M."/>
            <person name="Sun Y."/>
            <person name="Barcenas-Pena A."/>
            <person name="Lumbsch H.T."/>
            <person name="Grewe F."/>
        </authorList>
    </citation>
    <scope>NUCLEOTIDE SEQUENCE [LARGE SCALE GENOMIC DNA]</scope>
    <source>
        <strain evidence="3 4">Grewe 0041</strain>
    </source>
</reference>
<protein>
    <submittedName>
        <fullName evidence="3">Uncharacterized protein</fullName>
    </submittedName>
</protein>
<evidence type="ECO:0000256" key="2">
    <source>
        <dbReference type="SAM" id="Phobius"/>
    </source>
</evidence>
<accession>A0ABR4B5Z2</accession>
<feature type="compositionally biased region" description="Low complexity" evidence="1">
    <location>
        <begin position="135"/>
        <end position="150"/>
    </location>
</feature>
<feature type="region of interest" description="Disordered" evidence="1">
    <location>
        <begin position="202"/>
        <end position="227"/>
    </location>
</feature>
<feature type="compositionally biased region" description="Low complexity" evidence="1">
    <location>
        <begin position="49"/>
        <end position="62"/>
    </location>
</feature>
<name>A0ABR4B5Z2_9LECA</name>
<keyword evidence="2" id="KW-1133">Transmembrane helix</keyword>
<comment type="caution">
    <text evidence="3">The sequence shown here is derived from an EMBL/GenBank/DDBJ whole genome shotgun (WGS) entry which is preliminary data.</text>
</comment>
<keyword evidence="4" id="KW-1185">Reference proteome</keyword>
<feature type="transmembrane region" description="Helical" evidence="2">
    <location>
        <begin position="363"/>
        <end position="387"/>
    </location>
</feature>